<dbReference type="Pfam" id="PF13751">
    <property type="entry name" value="DDE_Tnp_1_6"/>
    <property type="match status" value="1"/>
</dbReference>
<comment type="caution">
    <text evidence="2">The sequence shown here is derived from an EMBL/GenBank/DDBJ whole genome shotgun (WGS) entry which is preliminary data.</text>
</comment>
<protein>
    <submittedName>
        <fullName evidence="2">Transposase</fullName>
    </submittedName>
</protein>
<sequence length="72" mass="8231">MPQRMCLSEHPFGTIKRAMGASHFLLRGLRKVAGEFALFCLGYNIERAKNLLGFKKMMELMAEHKLLFLKCG</sequence>
<reference evidence="2 3" key="1">
    <citation type="submission" date="2021-06" db="EMBL/GenBank/DDBJ databases">
        <title>Description of novel taxa of the family Lachnospiraceae.</title>
        <authorList>
            <person name="Chaplin A.V."/>
            <person name="Sokolova S.R."/>
            <person name="Pikina A.P."/>
            <person name="Korzhanova M."/>
            <person name="Belova V."/>
            <person name="Korostin D."/>
            <person name="Efimov B.A."/>
        </authorList>
    </citation>
    <scope>NUCLEOTIDE SEQUENCE [LARGE SCALE GENOMIC DNA]</scope>
    <source>
        <strain evidence="2 3">ASD4241</strain>
    </source>
</reference>
<evidence type="ECO:0000259" key="1">
    <source>
        <dbReference type="Pfam" id="PF13751"/>
    </source>
</evidence>
<dbReference type="InterPro" id="IPR025668">
    <property type="entry name" value="Tnp_DDE_dom"/>
</dbReference>
<keyword evidence="3" id="KW-1185">Reference proteome</keyword>
<evidence type="ECO:0000313" key="3">
    <source>
        <dbReference type="Proteomes" id="UP001314681"/>
    </source>
</evidence>
<dbReference type="Proteomes" id="UP001314681">
    <property type="component" value="Unassembled WGS sequence"/>
</dbReference>
<evidence type="ECO:0000313" key="2">
    <source>
        <dbReference type="EMBL" id="MBU9728677.1"/>
    </source>
</evidence>
<gene>
    <name evidence="2" type="ORF">KTH90_22050</name>
</gene>
<name>A0ABS6KDT9_9FIRM</name>
<dbReference type="EMBL" id="JAHQCX010000022">
    <property type="protein sequence ID" value="MBU9728677.1"/>
    <property type="molecule type" value="Genomic_DNA"/>
</dbReference>
<accession>A0ABS6KDT9</accession>
<proteinExistence type="predicted"/>
<feature type="domain" description="Transposase DDE" evidence="1">
    <location>
        <begin position="4"/>
        <end position="47"/>
    </location>
</feature>
<organism evidence="2 3">
    <name type="scientific">Diplocloster modestus</name>
    <dbReference type="NCBI Taxonomy" id="2850322"/>
    <lineage>
        <taxon>Bacteria</taxon>
        <taxon>Bacillati</taxon>
        <taxon>Bacillota</taxon>
        <taxon>Clostridia</taxon>
        <taxon>Lachnospirales</taxon>
        <taxon>Lachnospiraceae</taxon>
        <taxon>Diplocloster</taxon>
    </lineage>
</organism>